<dbReference type="eggNOG" id="COG0697">
    <property type="taxonomic scope" value="Bacteria"/>
</dbReference>
<feature type="domain" description="EamA" evidence="7">
    <location>
        <begin position="191"/>
        <end position="322"/>
    </location>
</feature>
<reference evidence="8 9" key="1">
    <citation type="submission" date="2010-10" db="EMBL/GenBank/DDBJ databases">
        <title>Complete sequence of Mesorhizobium opportunistum WSM2075.</title>
        <authorList>
            <consortium name="US DOE Joint Genome Institute"/>
            <person name="Lucas S."/>
            <person name="Copeland A."/>
            <person name="Lapidus A."/>
            <person name="Cheng J.-F."/>
            <person name="Bruce D."/>
            <person name="Goodwin L."/>
            <person name="Pitluck S."/>
            <person name="Chertkov O."/>
            <person name="Misra M."/>
            <person name="Detter J.C."/>
            <person name="Han C."/>
            <person name="Tapia R."/>
            <person name="Land M."/>
            <person name="Hauser L."/>
            <person name="Kyrpides N."/>
            <person name="Ovchinnikova G."/>
            <person name="Mavrommatis K.M."/>
            <person name="Tiwari R.P."/>
            <person name="Howieson J.G."/>
            <person name="O'Hara G.W."/>
            <person name="Nandasena K.G."/>
            <person name="Woyke T."/>
        </authorList>
    </citation>
    <scope>NUCLEOTIDE SEQUENCE [LARGE SCALE GENOMIC DNA]</scope>
    <source>
        <strain evidence="9">LMG 24607 / HAMBI 3007 / WSM2075</strain>
    </source>
</reference>
<feature type="transmembrane region" description="Helical" evidence="6">
    <location>
        <begin position="306"/>
        <end position="324"/>
    </location>
</feature>
<feature type="transmembrane region" description="Helical" evidence="6">
    <location>
        <begin position="45"/>
        <end position="65"/>
    </location>
</feature>
<comment type="similarity">
    <text evidence="2">Belongs to the EamA transporter family.</text>
</comment>
<evidence type="ECO:0000256" key="5">
    <source>
        <dbReference type="ARBA" id="ARBA00023136"/>
    </source>
</evidence>
<keyword evidence="5 6" id="KW-0472">Membrane</keyword>
<comment type="subcellular location">
    <subcellularLocation>
        <location evidence="1">Membrane</location>
        <topology evidence="1">Multi-pass membrane protein</topology>
    </subcellularLocation>
</comment>
<feature type="transmembrane region" description="Helical" evidence="6">
    <location>
        <begin position="251"/>
        <end position="271"/>
    </location>
</feature>
<feature type="transmembrane region" description="Helical" evidence="6">
    <location>
        <begin position="161"/>
        <end position="179"/>
    </location>
</feature>
<feature type="transmembrane region" description="Helical" evidence="6">
    <location>
        <begin position="105"/>
        <end position="124"/>
    </location>
</feature>
<dbReference type="InterPro" id="IPR000620">
    <property type="entry name" value="EamA_dom"/>
</dbReference>
<dbReference type="HOGENOM" id="CLU_033863_10_0_5"/>
<evidence type="ECO:0000256" key="1">
    <source>
        <dbReference type="ARBA" id="ARBA00004141"/>
    </source>
</evidence>
<gene>
    <name evidence="8" type="ordered locus">Mesop_1631</name>
</gene>
<dbReference type="AlphaFoldDB" id="F7Y369"/>
<evidence type="ECO:0000256" key="4">
    <source>
        <dbReference type="ARBA" id="ARBA00022989"/>
    </source>
</evidence>
<feature type="transmembrane region" description="Helical" evidence="6">
    <location>
        <begin position="217"/>
        <end position="239"/>
    </location>
</feature>
<dbReference type="SUPFAM" id="SSF103481">
    <property type="entry name" value="Multidrug resistance efflux transporter EmrE"/>
    <property type="match status" value="2"/>
</dbReference>
<sequence length="336" mass="35686">MPLNSRDAWINRFVLRAGLNGIRAAPRSILTSVAVSGKMHSIKRFIPATFVVLWATGFIGARYAMPWAEPFTFLAARFVIAAILLAILTLVLGSKRATRKQALHATGAGVLMHGVYLGAVFWAIHRGMPAGFSALIVGLQPLITAVLAGKFLGEAILPRHWLGLGIGLIGIVIVLWPKLGALGGGVTAATLIASLVSVLGMSAGTIWQKRFASGGDLVAATMWQYVGGACLMILAALAFETHTVIINGELIFAMAWLVLVLSLGAIFLLMVMIRDGEMSKVASLFYLVPAVTAIIAWALFDEQLNALQIVGMAITTFGVGLATARQAKGRTVELRN</sequence>
<feature type="transmembrane region" description="Helical" evidence="6">
    <location>
        <begin position="130"/>
        <end position="149"/>
    </location>
</feature>
<dbReference type="STRING" id="536019.Mesop_1631"/>
<feature type="transmembrane region" description="Helical" evidence="6">
    <location>
        <begin position="71"/>
        <end position="93"/>
    </location>
</feature>
<organism evidence="8 9">
    <name type="scientific">Mesorhizobium opportunistum (strain LMG 24607 / HAMBI 3007 / WSM2075)</name>
    <dbReference type="NCBI Taxonomy" id="536019"/>
    <lineage>
        <taxon>Bacteria</taxon>
        <taxon>Pseudomonadati</taxon>
        <taxon>Pseudomonadota</taxon>
        <taxon>Alphaproteobacteria</taxon>
        <taxon>Hyphomicrobiales</taxon>
        <taxon>Phyllobacteriaceae</taxon>
        <taxon>Mesorhizobium</taxon>
    </lineage>
</organism>
<dbReference type="PANTHER" id="PTHR32322:SF2">
    <property type="entry name" value="EAMA DOMAIN-CONTAINING PROTEIN"/>
    <property type="match status" value="1"/>
</dbReference>
<evidence type="ECO:0000256" key="6">
    <source>
        <dbReference type="SAM" id="Phobius"/>
    </source>
</evidence>
<evidence type="ECO:0000256" key="2">
    <source>
        <dbReference type="ARBA" id="ARBA00007362"/>
    </source>
</evidence>
<evidence type="ECO:0000313" key="9">
    <source>
        <dbReference type="Proteomes" id="UP000001623"/>
    </source>
</evidence>
<dbReference type="InterPro" id="IPR050638">
    <property type="entry name" value="AA-Vitamin_Transporters"/>
</dbReference>
<keyword evidence="3 6" id="KW-0812">Transmembrane</keyword>
<dbReference type="Pfam" id="PF00892">
    <property type="entry name" value="EamA"/>
    <property type="match status" value="2"/>
</dbReference>
<feature type="domain" description="EamA" evidence="7">
    <location>
        <begin position="50"/>
        <end position="175"/>
    </location>
</feature>
<accession>F7Y369</accession>
<dbReference type="KEGG" id="mop:Mesop_1631"/>
<feature type="transmembrane region" description="Helical" evidence="6">
    <location>
        <begin position="283"/>
        <end position="300"/>
    </location>
</feature>
<proteinExistence type="inferred from homology"/>
<evidence type="ECO:0000313" key="8">
    <source>
        <dbReference type="EMBL" id="AEH86113.1"/>
    </source>
</evidence>
<feature type="transmembrane region" description="Helical" evidence="6">
    <location>
        <begin position="185"/>
        <end position="205"/>
    </location>
</feature>
<dbReference type="GO" id="GO:0016020">
    <property type="term" value="C:membrane"/>
    <property type="evidence" value="ECO:0007669"/>
    <property type="project" value="UniProtKB-SubCell"/>
</dbReference>
<dbReference type="InterPro" id="IPR037185">
    <property type="entry name" value="EmrE-like"/>
</dbReference>
<dbReference type="EMBL" id="CP002279">
    <property type="protein sequence ID" value="AEH86113.1"/>
    <property type="molecule type" value="Genomic_DNA"/>
</dbReference>
<dbReference type="Proteomes" id="UP000001623">
    <property type="component" value="Chromosome"/>
</dbReference>
<evidence type="ECO:0000259" key="7">
    <source>
        <dbReference type="Pfam" id="PF00892"/>
    </source>
</evidence>
<dbReference type="PANTHER" id="PTHR32322">
    <property type="entry name" value="INNER MEMBRANE TRANSPORTER"/>
    <property type="match status" value="1"/>
</dbReference>
<name>F7Y369_MESOW</name>
<evidence type="ECO:0000256" key="3">
    <source>
        <dbReference type="ARBA" id="ARBA00022692"/>
    </source>
</evidence>
<keyword evidence="4 6" id="KW-1133">Transmembrane helix</keyword>
<protein>
    <recommendedName>
        <fullName evidence="7">EamA domain-containing protein</fullName>
    </recommendedName>
</protein>